<dbReference type="Gene3D" id="3.40.30.10">
    <property type="entry name" value="Glutaredoxin"/>
    <property type="match status" value="1"/>
</dbReference>
<evidence type="ECO:0000256" key="1">
    <source>
        <dbReference type="ARBA" id="ARBA00012452"/>
    </source>
</evidence>
<dbReference type="GO" id="GO:0005737">
    <property type="term" value="C:cytoplasm"/>
    <property type="evidence" value="ECO:0007669"/>
    <property type="project" value="TreeGrafter"/>
</dbReference>
<dbReference type="InterPro" id="IPR036249">
    <property type="entry name" value="Thioredoxin-like_sf"/>
</dbReference>
<dbReference type="AlphaFoldDB" id="A0A328B931"/>
<evidence type="ECO:0000259" key="4">
    <source>
        <dbReference type="PROSITE" id="PS50405"/>
    </source>
</evidence>
<dbReference type="Pfam" id="PF13417">
    <property type="entry name" value="GST_N_3"/>
    <property type="match status" value="1"/>
</dbReference>
<dbReference type="Proteomes" id="UP000249524">
    <property type="component" value="Unassembled WGS sequence"/>
</dbReference>
<dbReference type="GO" id="GO:0004364">
    <property type="term" value="F:glutathione transferase activity"/>
    <property type="evidence" value="ECO:0007669"/>
    <property type="project" value="UniProtKB-EC"/>
</dbReference>
<evidence type="ECO:0000313" key="5">
    <source>
        <dbReference type="EMBL" id="RAK63653.1"/>
    </source>
</evidence>
<dbReference type="EMBL" id="QFYS01000007">
    <property type="protein sequence ID" value="RAK63653.1"/>
    <property type="molecule type" value="Genomic_DNA"/>
</dbReference>
<evidence type="ECO:0000259" key="3">
    <source>
        <dbReference type="PROSITE" id="PS50404"/>
    </source>
</evidence>
<proteinExistence type="predicted"/>
<keyword evidence="6" id="KW-1185">Reference proteome</keyword>
<dbReference type="InterPro" id="IPR004045">
    <property type="entry name" value="Glutathione_S-Trfase_N"/>
</dbReference>
<dbReference type="SFLD" id="SFLDG00358">
    <property type="entry name" value="Main_(cytGST)"/>
    <property type="match status" value="1"/>
</dbReference>
<dbReference type="RefSeq" id="WP_111276963.1">
    <property type="nucleotide sequence ID" value="NZ_QFYS01000007.1"/>
</dbReference>
<dbReference type="InterPro" id="IPR010987">
    <property type="entry name" value="Glutathione-S-Trfase_C-like"/>
</dbReference>
<keyword evidence="2 5" id="KW-0808">Transferase</keyword>
<organism evidence="5 6">
    <name type="scientific">Phenylobacterium kunshanense</name>
    <dbReference type="NCBI Taxonomy" id="1445034"/>
    <lineage>
        <taxon>Bacteria</taxon>
        <taxon>Pseudomonadati</taxon>
        <taxon>Pseudomonadota</taxon>
        <taxon>Alphaproteobacteria</taxon>
        <taxon>Caulobacterales</taxon>
        <taxon>Caulobacteraceae</taxon>
        <taxon>Phenylobacterium</taxon>
    </lineage>
</organism>
<dbReference type="SFLD" id="SFLDS00019">
    <property type="entry name" value="Glutathione_Transferase_(cytos"/>
    <property type="match status" value="1"/>
</dbReference>
<feature type="domain" description="GST N-terminal" evidence="3">
    <location>
        <begin position="1"/>
        <end position="77"/>
    </location>
</feature>
<dbReference type="SUPFAM" id="SSF47616">
    <property type="entry name" value="GST C-terminal domain-like"/>
    <property type="match status" value="1"/>
</dbReference>
<dbReference type="PROSITE" id="PS50404">
    <property type="entry name" value="GST_NTER"/>
    <property type="match status" value="1"/>
</dbReference>
<gene>
    <name evidence="5" type="ORF">DJ019_15465</name>
</gene>
<dbReference type="CDD" id="cd00299">
    <property type="entry name" value="GST_C_family"/>
    <property type="match status" value="1"/>
</dbReference>
<comment type="caution">
    <text evidence="5">The sequence shown here is derived from an EMBL/GenBank/DDBJ whole genome shotgun (WGS) entry which is preliminary data.</text>
</comment>
<evidence type="ECO:0000256" key="2">
    <source>
        <dbReference type="ARBA" id="ARBA00022679"/>
    </source>
</evidence>
<protein>
    <recommendedName>
        <fullName evidence="1">glutathione transferase</fullName>
        <ecNumber evidence="1">2.5.1.18</ecNumber>
    </recommendedName>
</protein>
<dbReference type="SUPFAM" id="SSF52833">
    <property type="entry name" value="Thioredoxin-like"/>
    <property type="match status" value="1"/>
</dbReference>
<dbReference type="OrthoDB" id="9782992at2"/>
<dbReference type="InterPro" id="IPR040079">
    <property type="entry name" value="Glutathione_S-Trfase"/>
</dbReference>
<dbReference type="Gene3D" id="1.20.1050.10">
    <property type="match status" value="1"/>
</dbReference>
<evidence type="ECO:0000313" key="6">
    <source>
        <dbReference type="Proteomes" id="UP000249524"/>
    </source>
</evidence>
<dbReference type="EC" id="2.5.1.18" evidence="1"/>
<dbReference type="CDD" id="cd00570">
    <property type="entry name" value="GST_N_family"/>
    <property type="match status" value="1"/>
</dbReference>
<sequence>MIVYGSTLSPFVRKTLAFAAEKGVAVELQQAGMGGGPPEFKDASPFGKMPGFKDGDFLISDSTAIVTYLEAIKPEPNLIPTEAKARARAVWYDEFADTILVGAAGAIFFNLVVAPRFLKQETNTAAVEAGKAQLPNIFGYLERTIPESGFLLEDRITLADIAVASPFQNLALCGHGIDAQAYPRTARYVEAILARPSFAPIVAQERAMFGLA</sequence>
<dbReference type="GO" id="GO:0043295">
    <property type="term" value="F:glutathione binding"/>
    <property type="evidence" value="ECO:0007669"/>
    <property type="project" value="TreeGrafter"/>
</dbReference>
<dbReference type="PANTHER" id="PTHR43900">
    <property type="entry name" value="GLUTATHIONE S-TRANSFERASE RHO"/>
    <property type="match status" value="1"/>
</dbReference>
<dbReference type="PROSITE" id="PS50405">
    <property type="entry name" value="GST_CTER"/>
    <property type="match status" value="1"/>
</dbReference>
<reference evidence="5 6" key="1">
    <citation type="submission" date="2018-05" db="EMBL/GenBank/DDBJ databases">
        <authorList>
            <person name="Lanie J.A."/>
            <person name="Ng W.-L."/>
            <person name="Kazmierczak K.M."/>
            <person name="Andrzejewski T.M."/>
            <person name="Davidsen T.M."/>
            <person name="Wayne K.J."/>
            <person name="Tettelin H."/>
            <person name="Glass J.I."/>
            <person name="Rusch D."/>
            <person name="Podicherti R."/>
            <person name="Tsui H.-C.T."/>
            <person name="Winkler M.E."/>
        </authorList>
    </citation>
    <scope>NUCLEOTIDE SEQUENCE [LARGE SCALE GENOMIC DNA]</scope>
    <source>
        <strain evidence="5 6">BUT-10</strain>
    </source>
</reference>
<dbReference type="InterPro" id="IPR036282">
    <property type="entry name" value="Glutathione-S-Trfase_C_sf"/>
</dbReference>
<accession>A0A328B931</accession>
<feature type="domain" description="GST C-terminal" evidence="4">
    <location>
        <begin position="82"/>
        <end position="209"/>
    </location>
</feature>
<dbReference type="PANTHER" id="PTHR43900:SF3">
    <property type="entry name" value="GLUTATHIONE S-TRANSFERASE RHO"/>
    <property type="match status" value="1"/>
</dbReference>
<dbReference type="Pfam" id="PF13410">
    <property type="entry name" value="GST_C_2"/>
    <property type="match status" value="1"/>
</dbReference>
<name>A0A328B931_9CAUL</name>